<protein>
    <submittedName>
        <fullName evidence="1">Inosine-5'-monophosphate dehydrogenase</fullName>
    </submittedName>
</protein>
<accession>A0A7T8KA30</accession>
<dbReference type="EMBL" id="CP045897">
    <property type="protein sequence ID" value="QQP51713.1"/>
    <property type="molecule type" value="Genomic_DNA"/>
</dbReference>
<organism evidence="1 2">
    <name type="scientific">Caligus rogercresseyi</name>
    <name type="common">Sea louse</name>
    <dbReference type="NCBI Taxonomy" id="217165"/>
    <lineage>
        <taxon>Eukaryota</taxon>
        <taxon>Metazoa</taxon>
        <taxon>Ecdysozoa</taxon>
        <taxon>Arthropoda</taxon>
        <taxon>Crustacea</taxon>
        <taxon>Multicrustacea</taxon>
        <taxon>Hexanauplia</taxon>
        <taxon>Copepoda</taxon>
        <taxon>Siphonostomatoida</taxon>
        <taxon>Caligidae</taxon>
        <taxon>Caligus</taxon>
    </lineage>
</organism>
<dbReference type="Proteomes" id="UP000595437">
    <property type="component" value="Chromosome 8"/>
</dbReference>
<proteinExistence type="predicted"/>
<reference evidence="2" key="1">
    <citation type="submission" date="2021-01" db="EMBL/GenBank/DDBJ databases">
        <title>Caligus Genome Assembly.</title>
        <authorList>
            <person name="Gallardo-Escarate C."/>
        </authorList>
    </citation>
    <scope>NUCLEOTIDE SEQUENCE [LARGE SCALE GENOMIC DNA]</scope>
</reference>
<evidence type="ECO:0000313" key="1">
    <source>
        <dbReference type="EMBL" id="QQP51713.1"/>
    </source>
</evidence>
<sequence length="62" mass="6684">MEKKTGAGSLDRYFHKETDKIKVAQGVSGSIVDRDPSFGTFPISYPGFATAAKTWGLDPSAF</sequence>
<keyword evidence="2" id="KW-1185">Reference proteome</keyword>
<dbReference type="AlphaFoldDB" id="A0A7T8KA30"/>
<evidence type="ECO:0000313" key="2">
    <source>
        <dbReference type="Proteomes" id="UP000595437"/>
    </source>
</evidence>
<gene>
    <name evidence="1" type="ORF">FKW44_013150</name>
</gene>
<dbReference type="OrthoDB" id="416622at2759"/>
<name>A0A7T8KA30_CALRO</name>